<dbReference type="PANTHER" id="PTHR24652">
    <property type="entry name" value="LOW-DENSITY LIPOPROTEIN RECEPTOR CLASS A DOMAIN-CONTAINING PROTEIN 2"/>
    <property type="match status" value="1"/>
</dbReference>
<accession>A0A9D4DYB5</accession>
<keyword evidence="1" id="KW-0472">Membrane</keyword>
<keyword evidence="1" id="KW-0812">Transmembrane</keyword>
<dbReference type="EMBL" id="JAIWYP010000009">
    <property type="protein sequence ID" value="KAH3768705.1"/>
    <property type="molecule type" value="Genomic_DNA"/>
</dbReference>
<evidence type="ECO:0000313" key="3">
    <source>
        <dbReference type="Proteomes" id="UP000828390"/>
    </source>
</evidence>
<evidence type="ECO:0008006" key="4">
    <source>
        <dbReference type="Google" id="ProtNLM"/>
    </source>
</evidence>
<protein>
    <recommendedName>
        <fullName evidence="4">CUB domain-containing protein</fullName>
    </recommendedName>
</protein>
<dbReference type="AlphaFoldDB" id="A0A9D4DYB5"/>
<gene>
    <name evidence="2" type="ORF">DPMN_169922</name>
</gene>
<dbReference type="PANTHER" id="PTHR24652:SF67">
    <property type="entry name" value="LOW-DENSITY LIPOPROTEIN RECEPTOR CLASS A DOMAIN-CONTAINING PROTEIN 2"/>
    <property type="match status" value="1"/>
</dbReference>
<dbReference type="InterPro" id="IPR042333">
    <property type="entry name" value="LRAD2/Mig-13-like"/>
</dbReference>
<keyword evidence="1" id="KW-1133">Transmembrane helix</keyword>
<evidence type="ECO:0000313" key="2">
    <source>
        <dbReference type="EMBL" id="KAH3768705.1"/>
    </source>
</evidence>
<proteinExistence type="predicted"/>
<dbReference type="Proteomes" id="UP000828390">
    <property type="component" value="Unassembled WGS sequence"/>
</dbReference>
<feature type="transmembrane region" description="Helical" evidence="1">
    <location>
        <begin position="238"/>
        <end position="262"/>
    </location>
</feature>
<comment type="caution">
    <text evidence="2">The sequence shown here is derived from an EMBL/GenBank/DDBJ whole genome shotgun (WGS) entry which is preliminary data.</text>
</comment>
<organism evidence="2 3">
    <name type="scientific">Dreissena polymorpha</name>
    <name type="common">Zebra mussel</name>
    <name type="synonym">Mytilus polymorpha</name>
    <dbReference type="NCBI Taxonomy" id="45954"/>
    <lineage>
        <taxon>Eukaryota</taxon>
        <taxon>Metazoa</taxon>
        <taxon>Spiralia</taxon>
        <taxon>Lophotrochozoa</taxon>
        <taxon>Mollusca</taxon>
        <taxon>Bivalvia</taxon>
        <taxon>Autobranchia</taxon>
        <taxon>Heteroconchia</taxon>
        <taxon>Euheterodonta</taxon>
        <taxon>Imparidentia</taxon>
        <taxon>Neoheterodontei</taxon>
        <taxon>Myida</taxon>
        <taxon>Dreissenoidea</taxon>
        <taxon>Dreissenidae</taxon>
        <taxon>Dreissena</taxon>
    </lineage>
</organism>
<name>A0A9D4DYB5_DREPO</name>
<evidence type="ECO:0000256" key="1">
    <source>
        <dbReference type="SAM" id="Phobius"/>
    </source>
</evidence>
<reference evidence="2" key="1">
    <citation type="journal article" date="2019" name="bioRxiv">
        <title>The Genome of the Zebra Mussel, Dreissena polymorpha: A Resource for Invasive Species Research.</title>
        <authorList>
            <person name="McCartney M.A."/>
            <person name="Auch B."/>
            <person name="Kono T."/>
            <person name="Mallez S."/>
            <person name="Zhang Y."/>
            <person name="Obille A."/>
            <person name="Becker A."/>
            <person name="Abrahante J.E."/>
            <person name="Garbe J."/>
            <person name="Badalamenti J.P."/>
            <person name="Herman A."/>
            <person name="Mangelson H."/>
            <person name="Liachko I."/>
            <person name="Sullivan S."/>
            <person name="Sone E.D."/>
            <person name="Koren S."/>
            <person name="Silverstein K.A.T."/>
            <person name="Beckman K.B."/>
            <person name="Gohl D.M."/>
        </authorList>
    </citation>
    <scope>NUCLEOTIDE SEQUENCE</scope>
    <source>
        <strain evidence="2">Duluth1</strain>
        <tissue evidence="2">Whole animal</tissue>
    </source>
</reference>
<dbReference type="OrthoDB" id="6106316at2759"/>
<sequence length="305" mass="32853">MANAASSMHTGCLFGVAVIFIQCFVVAAFDQYRLSDVCSQRISTFGGELSFDSDLAPGGQPCEVELVGVGPTDTMWSLYFQTFEVSGVQGTGCRANVTIKEPGAGPVIFGVKTGLYATFCSHDNRLDGNTMFTTLGNRIQVVFTPVSPGRQGTYRQYDQPDTSRIVFQMKLSTFVIRRTGCSSQEVDTGMMTCKSGRCVHESLVCHDLNPCGDFGDCGDSSGEPSNLAGKEERSGASFLTVTLIVVGVVFGLFALLQIALILRKKSSKNGWIHNKGGLVGEFIPQKSATNQTSPIEEEQVVFIET</sequence>
<keyword evidence="3" id="KW-1185">Reference proteome</keyword>
<reference evidence="2" key="2">
    <citation type="submission" date="2020-11" db="EMBL/GenBank/DDBJ databases">
        <authorList>
            <person name="McCartney M.A."/>
            <person name="Auch B."/>
            <person name="Kono T."/>
            <person name="Mallez S."/>
            <person name="Becker A."/>
            <person name="Gohl D.M."/>
            <person name="Silverstein K.A.T."/>
            <person name="Koren S."/>
            <person name="Bechman K.B."/>
            <person name="Herman A."/>
            <person name="Abrahante J.E."/>
            <person name="Garbe J."/>
        </authorList>
    </citation>
    <scope>NUCLEOTIDE SEQUENCE</scope>
    <source>
        <strain evidence="2">Duluth1</strain>
        <tissue evidence="2">Whole animal</tissue>
    </source>
</reference>